<dbReference type="InterPro" id="IPR035082">
    <property type="entry name" value="Nrap_D1"/>
</dbReference>
<organism evidence="13 14">
    <name type="scientific">Basidiobolus ranarum</name>
    <dbReference type="NCBI Taxonomy" id="34480"/>
    <lineage>
        <taxon>Eukaryota</taxon>
        <taxon>Fungi</taxon>
        <taxon>Fungi incertae sedis</taxon>
        <taxon>Zoopagomycota</taxon>
        <taxon>Entomophthoromycotina</taxon>
        <taxon>Basidiobolomycetes</taxon>
        <taxon>Basidiobolales</taxon>
        <taxon>Basidiobolaceae</taxon>
        <taxon>Basidiobolus</taxon>
    </lineage>
</organism>
<evidence type="ECO:0000259" key="10">
    <source>
        <dbReference type="Pfam" id="PF17405"/>
    </source>
</evidence>
<evidence type="ECO:0000313" key="14">
    <source>
        <dbReference type="Proteomes" id="UP001479436"/>
    </source>
</evidence>
<evidence type="ECO:0000256" key="3">
    <source>
        <dbReference type="ARBA" id="ARBA00022884"/>
    </source>
</evidence>
<feature type="domain" description="Nrap protein" evidence="12">
    <location>
        <begin position="1062"/>
        <end position="1205"/>
    </location>
</feature>
<dbReference type="Gene3D" id="3.30.70.3030">
    <property type="match status" value="1"/>
</dbReference>
<dbReference type="Pfam" id="PF17406">
    <property type="entry name" value="Nrap_D5"/>
    <property type="match status" value="1"/>
</dbReference>
<evidence type="ECO:0000259" key="11">
    <source>
        <dbReference type="Pfam" id="PF17406"/>
    </source>
</evidence>
<feature type="domain" description="Nrap protein" evidence="11">
    <location>
        <begin position="901"/>
        <end position="1059"/>
    </location>
</feature>
<protein>
    <recommendedName>
        <fullName evidence="5">U3 small nucleolar RNA-associated protein 22</fullName>
    </recommendedName>
</protein>
<accession>A0ABR2WVE1</accession>
<dbReference type="Pfam" id="PF03813">
    <property type="entry name" value="Nrap"/>
    <property type="match status" value="1"/>
</dbReference>
<evidence type="ECO:0000259" key="7">
    <source>
        <dbReference type="Pfam" id="PF03813"/>
    </source>
</evidence>
<evidence type="ECO:0000256" key="4">
    <source>
        <dbReference type="ARBA" id="ARBA00023242"/>
    </source>
</evidence>
<comment type="subcellular location">
    <subcellularLocation>
        <location evidence="1 5">Nucleus</location>
        <location evidence="1 5">Nucleolus</location>
    </subcellularLocation>
</comment>
<keyword evidence="5" id="KW-0698">rRNA processing</keyword>
<comment type="similarity">
    <text evidence="2 5">Belongs to the NRAP family.</text>
</comment>
<evidence type="ECO:0000256" key="5">
    <source>
        <dbReference type="RuleBase" id="RU364032"/>
    </source>
</evidence>
<dbReference type="Gene3D" id="1.10.1410.10">
    <property type="match status" value="2"/>
</dbReference>
<dbReference type="Proteomes" id="UP001479436">
    <property type="component" value="Unassembled WGS sequence"/>
</dbReference>
<evidence type="ECO:0000256" key="1">
    <source>
        <dbReference type="ARBA" id="ARBA00004604"/>
    </source>
</evidence>
<keyword evidence="5" id="KW-0690">Ribosome biogenesis</keyword>
<dbReference type="PANTHER" id="PTHR17972:SF0">
    <property type="entry name" value="NUCLEOLAR PROTEIN 6"/>
    <property type="match status" value="1"/>
</dbReference>
<evidence type="ECO:0000259" key="12">
    <source>
        <dbReference type="Pfam" id="PF17407"/>
    </source>
</evidence>
<dbReference type="PANTHER" id="PTHR17972">
    <property type="entry name" value="NUCLEOLAR RNA-ASSOCIATED PROTEIN"/>
    <property type="match status" value="1"/>
</dbReference>
<dbReference type="InterPro" id="IPR005554">
    <property type="entry name" value="NOL6/Upt22"/>
</dbReference>
<proteinExistence type="inferred from homology"/>
<name>A0ABR2WVE1_9FUNG</name>
<dbReference type="Pfam" id="PF17403">
    <property type="entry name" value="Nrap_D2"/>
    <property type="match status" value="1"/>
</dbReference>
<evidence type="ECO:0000259" key="8">
    <source>
        <dbReference type="Pfam" id="PF17403"/>
    </source>
</evidence>
<dbReference type="InterPro" id="IPR035371">
    <property type="entry name" value="Nrap_D6"/>
</dbReference>
<dbReference type="EMBL" id="JASJQH010000266">
    <property type="protein sequence ID" value="KAK9765459.1"/>
    <property type="molecule type" value="Genomic_DNA"/>
</dbReference>
<evidence type="ECO:0000259" key="9">
    <source>
        <dbReference type="Pfam" id="PF17404"/>
    </source>
</evidence>
<dbReference type="Pfam" id="PF17404">
    <property type="entry name" value="Nrap_D3"/>
    <property type="match status" value="1"/>
</dbReference>
<feature type="compositionally biased region" description="Acidic residues" evidence="6">
    <location>
        <begin position="40"/>
        <end position="68"/>
    </location>
</feature>
<dbReference type="InterPro" id="IPR035367">
    <property type="entry name" value="Nrap_D2"/>
</dbReference>
<dbReference type="InterPro" id="IPR035370">
    <property type="entry name" value="Nrap_D5"/>
</dbReference>
<feature type="compositionally biased region" description="Basic and acidic residues" evidence="6">
    <location>
        <begin position="12"/>
        <end position="24"/>
    </location>
</feature>
<reference evidence="13 14" key="1">
    <citation type="submission" date="2023-04" db="EMBL/GenBank/DDBJ databases">
        <title>Genome of Basidiobolus ranarum AG-B5.</title>
        <authorList>
            <person name="Stajich J.E."/>
            <person name="Carter-House D."/>
            <person name="Gryganskyi A."/>
        </authorList>
    </citation>
    <scope>NUCLEOTIDE SEQUENCE [LARGE SCALE GENOMIC DNA]</scope>
    <source>
        <strain evidence="13 14">AG-B5</strain>
    </source>
</reference>
<feature type="domain" description="Nrap protein" evidence="9">
    <location>
        <begin position="520"/>
        <end position="674"/>
    </location>
</feature>
<feature type="domain" description="Nrap protein" evidence="10">
    <location>
        <begin position="703"/>
        <end position="899"/>
    </location>
</feature>
<keyword evidence="4 5" id="KW-0539">Nucleus</keyword>
<feature type="domain" description="Nrap protein" evidence="7">
    <location>
        <begin position="218"/>
        <end position="366"/>
    </location>
</feature>
<keyword evidence="14" id="KW-1185">Reference proteome</keyword>
<sequence>MVTKRKVTSKLSESKVEKKAKVLDSDDEFDLEKAKALITEQEESEEEEEDSESEEEGDFVESEEEMISDDEEDLMAAAVASSKKNTGPMSQDALYKAPTNEEMQELKDATELFHSNLFKLQISELLSEVTIEYKKMKPVEKTLHRIRSIFDAIPERKETTLDQIVKSMKKSKITIPFPNPQPPSDIQYTFGFKKPSLVNLVGSFPLKTVTKGRHNFNVDVSIEMPEELFQEKDHMNYRYFYKRAYYLAVIASALKDKKSGLNLNVSFEFMNNDKRRPILILKAVHDRSELDFSKAKCVIRIIPTIKHGLFPVQRLAPGRNNVRPNFLGIDSIPEDDSLLATPLYNASILLDSSPTTNLNFLYQQAKSCDNFRDACLLGKVWLNQRGFGDGTTSFNGFLWSMIMGYLLKPTPNGVRRLVSGFSSYQLFKGTIDFLANHNFAKDPIYIGQPSGGEFTLEAFKANYPFVFLDGSGQINLAGLVSADELSALQHEAQHTFRQLKDISQDHFADLFLKRVDELHFRYDYIVRISDLPISSAYSDVARLDNPCAYSYIASQLPLKLSKGLGDRARLVAKQFDTCKSWPVDSGVPTVSESTPLFIGVIADQEHANRLVDKGPGAEDTEAAEEFRQLWGDKAELRRFKDGSIVESVVWACSSVEEKGMIIVEAITHLLGLHFEIPKDDVLCLKGALEQNIQLHKLPPSLLDESLSKVGFQPVMGAFNEFYKQLKEIELPLSLSGIYPAAPELRYSSVFTPLPLNMAVHSRLPEAAKYVTPIDIILQLETSGRWPDDLVAIQKIKSAFYLKIAEGLDSEYPDMYTTVVDEGNDSSIQVCSYMDVTVPAGFTFRCRIQNDREITLLENGLSDTNLTPPQRIAYQNALAQYNRLFINRPWHTAQIQTICQRYPTLSHTIRITKRWFSSHLLAPHFSDELIELICAYVYLNPGSWSEPGSGFVGFNRVLKLVSSFDWKNEPLIVDLDNSIKNSEKEEILQKFNELRKNDEHCKHGSVIVATSKDLDGTCWSKDSPQNVILTRTKMLAKASLGCMVDAVNEGSLPSLKKIFSTPLQDYDFLIQLDIEKCTRYFQKSKPDVKYIKSKGEKYRNLILEQNTSDAANTRVGFDPAQLYLNEIKELYSDLMVFFHDTFGGHTIAGVWKPSQLKAKPWKVNAGFSSIPKIEEIKNKKTALIQPNIVDILSEIERLGAGLVSEIVIQNEQ</sequence>
<evidence type="ECO:0000256" key="6">
    <source>
        <dbReference type="SAM" id="MobiDB-lite"/>
    </source>
</evidence>
<evidence type="ECO:0000256" key="2">
    <source>
        <dbReference type="ARBA" id="ARBA00006674"/>
    </source>
</evidence>
<evidence type="ECO:0000313" key="13">
    <source>
        <dbReference type="EMBL" id="KAK9765459.1"/>
    </source>
</evidence>
<keyword evidence="5" id="KW-0687">Ribonucleoprotein</keyword>
<dbReference type="InterPro" id="IPR035369">
    <property type="entry name" value="Nrap_D4"/>
</dbReference>
<gene>
    <name evidence="13" type="primary">UTP22</name>
    <name evidence="13" type="ORF">K7432_006192</name>
</gene>
<comment type="caution">
    <text evidence="13">The sequence shown here is derived from an EMBL/GenBank/DDBJ whole genome shotgun (WGS) entry which is preliminary data.</text>
</comment>
<feature type="domain" description="Nrap protein" evidence="8">
    <location>
        <begin position="370"/>
        <end position="513"/>
    </location>
</feature>
<dbReference type="Pfam" id="PF17407">
    <property type="entry name" value="Nrap_D6"/>
    <property type="match status" value="1"/>
</dbReference>
<feature type="region of interest" description="Disordered" evidence="6">
    <location>
        <begin position="1"/>
        <end position="68"/>
    </location>
</feature>
<dbReference type="Pfam" id="PF17405">
    <property type="entry name" value="Nrap_D4"/>
    <property type="match status" value="1"/>
</dbReference>
<keyword evidence="3 5" id="KW-0694">RNA-binding</keyword>
<dbReference type="InterPro" id="IPR035368">
    <property type="entry name" value="Nrap_D3"/>
</dbReference>